<accession>X1HW90</accession>
<comment type="caution">
    <text evidence="2">The sequence shown here is derived from an EMBL/GenBank/DDBJ whole genome shotgun (WGS) entry which is preliminary data.</text>
</comment>
<dbReference type="EMBL" id="BARU01032745">
    <property type="protein sequence ID" value="GAH74421.1"/>
    <property type="molecule type" value="Genomic_DNA"/>
</dbReference>
<proteinExistence type="predicted"/>
<evidence type="ECO:0000259" key="1">
    <source>
        <dbReference type="Pfam" id="PF00753"/>
    </source>
</evidence>
<evidence type="ECO:0000313" key="2">
    <source>
        <dbReference type="EMBL" id="GAH74421.1"/>
    </source>
</evidence>
<gene>
    <name evidence="2" type="ORF">S03H2_51601</name>
</gene>
<dbReference type="SUPFAM" id="SSF56281">
    <property type="entry name" value="Metallo-hydrolase/oxidoreductase"/>
    <property type="match status" value="1"/>
</dbReference>
<dbReference type="AlphaFoldDB" id="X1HW90"/>
<dbReference type="Gene3D" id="3.60.15.10">
    <property type="entry name" value="Ribonuclease Z/Hydroxyacylglutathione hydrolase-like"/>
    <property type="match status" value="1"/>
</dbReference>
<name>X1HW90_9ZZZZ</name>
<organism evidence="2">
    <name type="scientific">marine sediment metagenome</name>
    <dbReference type="NCBI Taxonomy" id="412755"/>
    <lineage>
        <taxon>unclassified sequences</taxon>
        <taxon>metagenomes</taxon>
        <taxon>ecological metagenomes</taxon>
    </lineage>
</organism>
<feature type="non-terminal residue" evidence="2">
    <location>
        <position position="157"/>
    </location>
</feature>
<dbReference type="InterPro" id="IPR036866">
    <property type="entry name" value="RibonucZ/Hydroxyglut_hydro"/>
</dbReference>
<dbReference type="Pfam" id="PF00753">
    <property type="entry name" value="Lactamase_B"/>
    <property type="match status" value="1"/>
</dbReference>
<protein>
    <recommendedName>
        <fullName evidence="1">Metallo-beta-lactamase domain-containing protein</fullName>
    </recommendedName>
</protein>
<reference evidence="2" key="1">
    <citation type="journal article" date="2014" name="Front. Microbiol.">
        <title>High frequency of phylogenetically diverse reductive dehalogenase-homologous genes in deep subseafloor sedimentary metagenomes.</title>
        <authorList>
            <person name="Kawai M."/>
            <person name="Futagami T."/>
            <person name="Toyoda A."/>
            <person name="Takaki Y."/>
            <person name="Nishi S."/>
            <person name="Hori S."/>
            <person name="Arai W."/>
            <person name="Tsubouchi T."/>
            <person name="Morono Y."/>
            <person name="Uchiyama I."/>
            <person name="Ito T."/>
            <person name="Fujiyama A."/>
            <person name="Inagaki F."/>
            <person name="Takami H."/>
        </authorList>
    </citation>
    <scope>NUCLEOTIDE SEQUENCE</scope>
    <source>
        <strain evidence="2">Expedition CK06-06</strain>
    </source>
</reference>
<sequence length="157" mass="17828">MFNIGNIYTKKGYKIIDNVYYFKETPTLDANNYIISNKDKTDLTLIDTGNGISFKSLIEEMEKLNLSYKNIKKVILTHIHVDHLLGIYPLLLKMNSNPPKIYAFGHAARTIKNADISAIFPGSLGLGPQTFKVKIIPIEVNELTNNQEISCAEYKFR</sequence>
<dbReference type="InterPro" id="IPR001279">
    <property type="entry name" value="Metallo-B-lactamas"/>
</dbReference>
<feature type="domain" description="Metallo-beta-lactamase" evidence="1">
    <location>
        <begin position="29"/>
        <end position="90"/>
    </location>
</feature>